<keyword evidence="1" id="KW-0479">Metal-binding</keyword>
<comment type="caution">
    <text evidence="4">The sequence shown here is derived from an EMBL/GenBank/DDBJ whole genome shotgun (WGS) entry which is preliminary data.</text>
</comment>
<evidence type="ECO:0000313" key="5">
    <source>
        <dbReference type="Proteomes" id="UP001596180"/>
    </source>
</evidence>
<reference evidence="5" key="1">
    <citation type="journal article" date="2019" name="Int. J. Syst. Evol. Microbiol.">
        <title>The Global Catalogue of Microorganisms (GCM) 10K type strain sequencing project: providing services to taxonomists for standard genome sequencing and annotation.</title>
        <authorList>
            <consortium name="The Broad Institute Genomics Platform"/>
            <consortium name="The Broad Institute Genome Sequencing Center for Infectious Disease"/>
            <person name="Wu L."/>
            <person name="Ma J."/>
        </authorList>
    </citation>
    <scope>NUCLEOTIDE SEQUENCE [LARGE SCALE GENOMIC DNA]</scope>
    <source>
        <strain evidence="5">JCM 10411</strain>
    </source>
</reference>
<organism evidence="4 5">
    <name type="scientific">Streptomyces chlorus</name>
    <dbReference type="NCBI Taxonomy" id="887452"/>
    <lineage>
        <taxon>Bacteria</taxon>
        <taxon>Bacillati</taxon>
        <taxon>Actinomycetota</taxon>
        <taxon>Actinomycetes</taxon>
        <taxon>Kitasatosporales</taxon>
        <taxon>Streptomycetaceae</taxon>
        <taxon>Streptomyces</taxon>
    </lineage>
</organism>
<keyword evidence="5" id="KW-1185">Reference proteome</keyword>
<dbReference type="Gene3D" id="3.30.70.2330">
    <property type="match status" value="1"/>
</dbReference>
<dbReference type="InterPro" id="IPR014905">
    <property type="entry name" value="HIRAN"/>
</dbReference>
<evidence type="ECO:0000256" key="1">
    <source>
        <dbReference type="ARBA" id="ARBA00022723"/>
    </source>
</evidence>
<sequence length="156" mass="16719">MTTLTDPDTARLLIRSTERRSPRATQAAILSGTGTFTCPLRGVRHSGNDDHLAQLPADTLLDLVRDPGNEADPNAIQVQQQGVFLGWIAREIARPLSLALDEDPTPDIRALLATDARSIAQQSGADQLHVHNAVTLTIVLAPKMTAPAARRKFGSG</sequence>
<keyword evidence="2" id="KW-0378">Hydrolase</keyword>
<gene>
    <name evidence="4" type="ORF">ACFPZI_25700</name>
</gene>
<evidence type="ECO:0000259" key="3">
    <source>
        <dbReference type="Pfam" id="PF08797"/>
    </source>
</evidence>
<proteinExistence type="predicted"/>
<protein>
    <submittedName>
        <fullName evidence="4">HIRAN domain-containing protein</fullName>
    </submittedName>
</protein>
<feature type="domain" description="HIRAN" evidence="3">
    <location>
        <begin position="34"/>
        <end position="101"/>
    </location>
</feature>
<dbReference type="EMBL" id="JBHSOA010000061">
    <property type="protein sequence ID" value="MFC5855055.1"/>
    <property type="molecule type" value="Genomic_DNA"/>
</dbReference>
<dbReference type="Proteomes" id="UP001596180">
    <property type="component" value="Unassembled WGS sequence"/>
</dbReference>
<evidence type="ECO:0000313" key="4">
    <source>
        <dbReference type="EMBL" id="MFC5855055.1"/>
    </source>
</evidence>
<dbReference type="RefSeq" id="WP_381368069.1">
    <property type="nucleotide sequence ID" value="NZ_JBHSOA010000061.1"/>
</dbReference>
<name>A0ABW1E3T1_9ACTN</name>
<evidence type="ECO:0000256" key="2">
    <source>
        <dbReference type="ARBA" id="ARBA00022801"/>
    </source>
</evidence>
<accession>A0ABW1E3T1</accession>
<dbReference type="Pfam" id="PF08797">
    <property type="entry name" value="HIRAN"/>
    <property type="match status" value="1"/>
</dbReference>